<evidence type="ECO:0000256" key="8">
    <source>
        <dbReference type="ARBA" id="ARBA00012016"/>
    </source>
</evidence>
<feature type="binding site" evidence="19">
    <location>
        <position position="63"/>
    </location>
    <ligand>
        <name>GTP</name>
        <dbReference type="ChEBI" id="CHEBI:37565"/>
    </ligand>
</feature>
<evidence type="ECO:0000256" key="11">
    <source>
        <dbReference type="ARBA" id="ARBA00022679"/>
    </source>
</evidence>
<comment type="catalytic activity">
    <reaction evidence="3">
        <text>adenosylcob(III)inamide + GTP = adenosylcob(III)inamide phosphate + GDP + H(+)</text>
        <dbReference type="Rhea" id="RHEA:15765"/>
        <dbReference type="ChEBI" id="CHEBI:2480"/>
        <dbReference type="ChEBI" id="CHEBI:15378"/>
        <dbReference type="ChEBI" id="CHEBI:37565"/>
        <dbReference type="ChEBI" id="CHEBI:58189"/>
        <dbReference type="ChEBI" id="CHEBI:58502"/>
        <dbReference type="EC" id="2.7.1.156"/>
    </reaction>
</comment>
<keyword evidence="15 19" id="KW-0342">GTP-binding</keyword>
<comment type="pathway">
    <text evidence="6">Cofactor biosynthesis; adenosylcobalamin biosynthesis; adenosylcobalamin from cob(II)yrinate a,c-diamide: step 5/7.</text>
</comment>
<reference evidence="20 21" key="1">
    <citation type="submission" date="2020-08" db="EMBL/GenBank/DDBJ databases">
        <authorList>
            <person name="Liu C."/>
            <person name="Sun Q."/>
        </authorList>
    </citation>
    <scope>NUCLEOTIDE SEQUENCE [LARGE SCALE GENOMIC DNA]</scope>
    <source>
        <strain evidence="20 21">NSJ-57</strain>
    </source>
</reference>
<dbReference type="PANTHER" id="PTHR34848:SF1">
    <property type="entry name" value="BIFUNCTIONAL ADENOSYLCOBALAMIN BIOSYNTHESIS PROTEIN COBU"/>
    <property type="match status" value="1"/>
</dbReference>
<comment type="function">
    <text evidence="4">Catalyzes ATP-dependent phosphorylation of adenosylcobinamide and addition of GMP to adenosylcobinamide phosphate.</text>
</comment>
<dbReference type="GO" id="GO:0008820">
    <property type="term" value="F:cobinamide phosphate guanylyltransferase activity"/>
    <property type="evidence" value="ECO:0007669"/>
    <property type="project" value="UniProtKB-EC"/>
</dbReference>
<proteinExistence type="inferred from homology"/>
<comment type="pathway">
    <text evidence="5">Cofactor biosynthesis; adenosylcobalamin biosynthesis; adenosylcobalamin from cob(II)yrinate a,c-diamide: step 6/7.</text>
</comment>
<dbReference type="EC" id="2.7.7.62" evidence="9"/>
<evidence type="ECO:0000256" key="4">
    <source>
        <dbReference type="ARBA" id="ARBA00003889"/>
    </source>
</evidence>
<feature type="binding site" evidence="19">
    <location>
        <begin position="52"/>
        <end position="55"/>
    </location>
    <ligand>
        <name>GTP</name>
        <dbReference type="ChEBI" id="CHEBI:37565"/>
    </ligand>
</feature>
<dbReference type="EC" id="2.7.1.156" evidence="8"/>
<evidence type="ECO:0000256" key="7">
    <source>
        <dbReference type="ARBA" id="ARBA00007490"/>
    </source>
</evidence>
<evidence type="ECO:0000256" key="12">
    <source>
        <dbReference type="ARBA" id="ARBA00022741"/>
    </source>
</evidence>
<evidence type="ECO:0000256" key="9">
    <source>
        <dbReference type="ARBA" id="ARBA00012523"/>
    </source>
</evidence>
<feature type="binding site" evidence="19">
    <location>
        <begin position="35"/>
        <end position="37"/>
    </location>
    <ligand>
        <name>GTP</name>
        <dbReference type="ChEBI" id="CHEBI:37565"/>
    </ligand>
</feature>
<sequence>MGKIVYFTGGARSGKSTQAERYIFMRNYEHKIYIATAIAFDDEMKARVQKHKEQRGENWITIEGYKNLVEQIKPHAKAGGVILLDCLTNMVTNLMIMEKDYDWDHVSNEEVEKLEQSITKEVITLLEYLKSIDMDTVVVSNELGMGLVPAYALGRHFRDICGRMNQLVAGYSREAYFVVSGMMMKLK</sequence>
<keyword evidence="10" id="KW-0169">Cobalamin biosynthesis</keyword>
<keyword evidence="11 20" id="KW-0808">Transferase</keyword>
<name>A0A7G9GZH9_9FUSO</name>
<dbReference type="GO" id="GO:0009236">
    <property type="term" value="P:cobalamin biosynthetic process"/>
    <property type="evidence" value="ECO:0007669"/>
    <property type="project" value="UniProtKB-UniPathway"/>
</dbReference>
<keyword evidence="21" id="KW-1185">Reference proteome</keyword>
<evidence type="ECO:0000256" key="18">
    <source>
        <dbReference type="PIRSR" id="PIRSR006135-1"/>
    </source>
</evidence>
<dbReference type="AlphaFoldDB" id="A0A7G9GZH9"/>
<evidence type="ECO:0000256" key="10">
    <source>
        <dbReference type="ARBA" id="ARBA00022573"/>
    </source>
</evidence>
<comment type="catalytic activity">
    <reaction evidence="2">
        <text>adenosylcob(III)inamide phosphate + GTP + H(+) = adenosylcob(III)inamide-GDP + diphosphate</text>
        <dbReference type="Rhea" id="RHEA:22712"/>
        <dbReference type="ChEBI" id="CHEBI:15378"/>
        <dbReference type="ChEBI" id="CHEBI:33019"/>
        <dbReference type="ChEBI" id="CHEBI:37565"/>
        <dbReference type="ChEBI" id="CHEBI:58502"/>
        <dbReference type="ChEBI" id="CHEBI:60487"/>
        <dbReference type="EC" id="2.7.7.62"/>
    </reaction>
</comment>
<dbReference type="InterPro" id="IPR003203">
    <property type="entry name" value="CobU/CobP"/>
</dbReference>
<dbReference type="Proteomes" id="UP000515913">
    <property type="component" value="Chromosome"/>
</dbReference>
<dbReference type="UniPathway" id="UPA00148">
    <property type="reaction ID" value="UER00236"/>
</dbReference>
<dbReference type="KEGG" id="fho:H9Q81_04115"/>
<evidence type="ECO:0000256" key="13">
    <source>
        <dbReference type="ARBA" id="ARBA00022777"/>
    </source>
</evidence>
<evidence type="ECO:0000256" key="2">
    <source>
        <dbReference type="ARBA" id="ARBA00000711"/>
    </source>
</evidence>
<dbReference type="GO" id="GO:0005524">
    <property type="term" value="F:ATP binding"/>
    <property type="evidence" value="ECO:0007669"/>
    <property type="project" value="UniProtKB-KW"/>
</dbReference>
<organism evidence="20 21">
    <name type="scientific">Fusobacterium hominis</name>
    <dbReference type="NCBI Taxonomy" id="2764326"/>
    <lineage>
        <taxon>Bacteria</taxon>
        <taxon>Fusobacteriati</taxon>
        <taxon>Fusobacteriota</taxon>
        <taxon>Fusobacteriia</taxon>
        <taxon>Fusobacteriales</taxon>
        <taxon>Fusobacteriaceae</taxon>
        <taxon>Fusobacterium</taxon>
    </lineage>
</organism>
<evidence type="ECO:0000256" key="3">
    <source>
        <dbReference type="ARBA" id="ARBA00001522"/>
    </source>
</evidence>
<feature type="binding site" evidence="19">
    <location>
        <position position="85"/>
    </location>
    <ligand>
        <name>GTP</name>
        <dbReference type="ChEBI" id="CHEBI:37565"/>
    </ligand>
</feature>
<dbReference type="RefSeq" id="WP_187423242.1">
    <property type="nucleotide sequence ID" value="NZ_CP060637.1"/>
</dbReference>
<feature type="binding site" evidence="19">
    <location>
        <begin position="9"/>
        <end position="16"/>
    </location>
    <ligand>
        <name>GTP</name>
        <dbReference type="ChEBI" id="CHEBI:37565"/>
    </ligand>
</feature>
<dbReference type="Pfam" id="PF02283">
    <property type="entry name" value="CobU"/>
    <property type="match status" value="1"/>
</dbReference>
<dbReference type="PIRSF" id="PIRSF006135">
    <property type="entry name" value="CobU"/>
    <property type="match status" value="1"/>
</dbReference>
<dbReference type="GO" id="GO:0043752">
    <property type="term" value="F:adenosylcobinamide kinase activity"/>
    <property type="evidence" value="ECO:0007669"/>
    <property type="project" value="UniProtKB-EC"/>
</dbReference>
<dbReference type="Gene3D" id="3.40.50.300">
    <property type="entry name" value="P-loop containing nucleotide triphosphate hydrolases"/>
    <property type="match status" value="1"/>
</dbReference>
<evidence type="ECO:0000256" key="19">
    <source>
        <dbReference type="PIRSR" id="PIRSR006135-2"/>
    </source>
</evidence>
<comment type="similarity">
    <text evidence="7">Belongs to the CobU/CobP family.</text>
</comment>
<dbReference type="CDD" id="cd00544">
    <property type="entry name" value="CobU"/>
    <property type="match status" value="1"/>
</dbReference>
<dbReference type="EMBL" id="CP060637">
    <property type="protein sequence ID" value="QNM16211.1"/>
    <property type="molecule type" value="Genomic_DNA"/>
</dbReference>
<keyword evidence="12 19" id="KW-0547">Nucleotide-binding</keyword>
<keyword evidence="13 20" id="KW-0418">Kinase</keyword>
<accession>A0A7G9GZH9</accession>
<evidence type="ECO:0000256" key="5">
    <source>
        <dbReference type="ARBA" id="ARBA00004692"/>
    </source>
</evidence>
<keyword evidence="20" id="KW-0548">Nucleotidyltransferase</keyword>
<evidence type="ECO:0000256" key="17">
    <source>
        <dbReference type="ARBA" id="ARBA00030571"/>
    </source>
</evidence>
<dbReference type="SUPFAM" id="SSF52540">
    <property type="entry name" value="P-loop containing nucleoside triphosphate hydrolases"/>
    <property type="match status" value="1"/>
</dbReference>
<dbReference type="InterPro" id="IPR027417">
    <property type="entry name" value="P-loop_NTPase"/>
</dbReference>
<evidence type="ECO:0000313" key="20">
    <source>
        <dbReference type="EMBL" id="QNM16211.1"/>
    </source>
</evidence>
<evidence type="ECO:0000256" key="15">
    <source>
        <dbReference type="ARBA" id="ARBA00023134"/>
    </source>
</evidence>
<evidence type="ECO:0000256" key="6">
    <source>
        <dbReference type="ARBA" id="ARBA00005159"/>
    </source>
</evidence>
<evidence type="ECO:0000256" key="1">
    <source>
        <dbReference type="ARBA" id="ARBA00000312"/>
    </source>
</evidence>
<feature type="active site" description="GMP-histidine intermediate" evidence="18">
    <location>
        <position position="51"/>
    </location>
</feature>
<evidence type="ECO:0000256" key="16">
    <source>
        <dbReference type="ARBA" id="ARBA00029570"/>
    </source>
</evidence>
<dbReference type="NCBIfam" id="NF004469">
    <property type="entry name" value="PRK05800.1"/>
    <property type="match status" value="1"/>
</dbReference>
<dbReference type="PANTHER" id="PTHR34848">
    <property type="match status" value="1"/>
</dbReference>
<dbReference type="GO" id="GO:0005525">
    <property type="term" value="F:GTP binding"/>
    <property type="evidence" value="ECO:0007669"/>
    <property type="project" value="UniProtKB-KW"/>
</dbReference>
<comment type="catalytic activity">
    <reaction evidence="1">
        <text>adenosylcob(III)inamide + ATP = adenosylcob(III)inamide phosphate + ADP + H(+)</text>
        <dbReference type="Rhea" id="RHEA:15769"/>
        <dbReference type="ChEBI" id="CHEBI:2480"/>
        <dbReference type="ChEBI" id="CHEBI:15378"/>
        <dbReference type="ChEBI" id="CHEBI:30616"/>
        <dbReference type="ChEBI" id="CHEBI:58502"/>
        <dbReference type="ChEBI" id="CHEBI:456216"/>
        <dbReference type="EC" id="2.7.1.156"/>
    </reaction>
</comment>
<evidence type="ECO:0000313" key="21">
    <source>
        <dbReference type="Proteomes" id="UP000515913"/>
    </source>
</evidence>
<gene>
    <name evidence="20" type="primary">cobU</name>
    <name evidence="20" type="ORF">H9Q81_04115</name>
</gene>
<evidence type="ECO:0000256" key="14">
    <source>
        <dbReference type="ARBA" id="ARBA00022840"/>
    </source>
</evidence>
<keyword evidence="14" id="KW-0067">ATP-binding</keyword>
<protein>
    <recommendedName>
        <fullName evidence="16">Adenosylcobinamide kinase</fullName>
        <ecNumber evidence="8">2.7.1.156</ecNumber>
        <ecNumber evidence="9">2.7.7.62</ecNumber>
    </recommendedName>
    <alternativeName>
        <fullName evidence="17">Adenosylcobinamide-phosphate guanylyltransferase</fullName>
    </alternativeName>
</protein>